<protein>
    <submittedName>
        <fullName evidence="1">Uncharacterized protein</fullName>
    </submittedName>
</protein>
<dbReference type="EMBL" id="CM056818">
    <property type="protein sequence ID" value="KAJ8623233.1"/>
    <property type="molecule type" value="Genomic_DNA"/>
</dbReference>
<proteinExistence type="predicted"/>
<evidence type="ECO:0000313" key="2">
    <source>
        <dbReference type="Proteomes" id="UP001234297"/>
    </source>
</evidence>
<name>A0ACC2KQI5_PERAE</name>
<sequence>MGLSPLRGRRRWSVAIPLAGGFFGARWDSKEEKHIYCPVALSVSEKEQDLRLTNRNYETASRNEEKILHRAWCYCSVRGRCSDVNGMMDEGGILMQNEIRAEILR</sequence>
<comment type="caution">
    <text evidence="1">The sequence shown here is derived from an EMBL/GenBank/DDBJ whole genome shotgun (WGS) entry which is preliminary data.</text>
</comment>
<reference evidence="1 2" key="1">
    <citation type="journal article" date="2022" name="Hortic Res">
        <title>A haplotype resolved chromosomal level avocado genome allows analysis of novel avocado genes.</title>
        <authorList>
            <person name="Nath O."/>
            <person name="Fletcher S.J."/>
            <person name="Hayward A."/>
            <person name="Shaw L.M."/>
            <person name="Masouleh A.K."/>
            <person name="Furtado A."/>
            <person name="Henry R.J."/>
            <person name="Mitter N."/>
        </authorList>
    </citation>
    <scope>NUCLEOTIDE SEQUENCE [LARGE SCALE GENOMIC DNA]</scope>
    <source>
        <strain evidence="2">cv. Hass</strain>
    </source>
</reference>
<gene>
    <name evidence="1" type="ORF">MRB53_031762</name>
</gene>
<organism evidence="1 2">
    <name type="scientific">Persea americana</name>
    <name type="common">Avocado</name>
    <dbReference type="NCBI Taxonomy" id="3435"/>
    <lineage>
        <taxon>Eukaryota</taxon>
        <taxon>Viridiplantae</taxon>
        <taxon>Streptophyta</taxon>
        <taxon>Embryophyta</taxon>
        <taxon>Tracheophyta</taxon>
        <taxon>Spermatophyta</taxon>
        <taxon>Magnoliopsida</taxon>
        <taxon>Magnoliidae</taxon>
        <taxon>Laurales</taxon>
        <taxon>Lauraceae</taxon>
        <taxon>Persea</taxon>
    </lineage>
</organism>
<dbReference type="Proteomes" id="UP001234297">
    <property type="component" value="Chromosome 10"/>
</dbReference>
<keyword evidence="2" id="KW-1185">Reference proteome</keyword>
<evidence type="ECO:0000313" key="1">
    <source>
        <dbReference type="EMBL" id="KAJ8623233.1"/>
    </source>
</evidence>
<accession>A0ACC2KQI5</accession>